<name>A0A811UHH8_CERCA</name>
<keyword evidence="3" id="KW-1185">Reference proteome</keyword>
<dbReference type="OrthoDB" id="5975154at2759"/>
<evidence type="ECO:0000313" key="2">
    <source>
        <dbReference type="EMBL" id="CAD6997426.1"/>
    </source>
</evidence>
<organism evidence="2 3">
    <name type="scientific">Ceratitis capitata</name>
    <name type="common">Mediterranean fruit fly</name>
    <name type="synonym">Tephritis capitata</name>
    <dbReference type="NCBI Taxonomy" id="7213"/>
    <lineage>
        <taxon>Eukaryota</taxon>
        <taxon>Metazoa</taxon>
        <taxon>Ecdysozoa</taxon>
        <taxon>Arthropoda</taxon>
        <taxon>Hexapoda</taxon>
        <taxon>Insecta</taxon>
        <taxon>Pterygota</taxon>
        <taxon>Neoptera</taxon>
        <taxon>Endopterygota</taxon>
        <taxon>Diptera</taxon>
        <taxon>Brachycera</taxon>
        <taxon>Muscomorpha</taxon>
        <taxon>Tephritoidea</taxon>
        <taxon>Tephritidae</taxon>
        <taxon>Ceratitis</taxon>
        <taxon>Ceratitis</taxon>
    </lineage>
</organism>
<proteinExistence type="predicted"/>
<feature type="region of interest" description="Disordered" evidence="1">
    <location>
        <begin position="271"/>
        <end position="295"/>
    </location>
</feature>
<accession>A0A811UHH8</accession>
<dbReference type="EMBL" id="CAJHJT010000012">
    <property type="protein sequence ID" value="CAD6997426.1"/>
    <property type="molecule type" value="Genomic_DNA"/>
</dbReference>
<comment type="caution">
    <text evidence="2">The sequence shown here is derived from an EMBL/GenBank/DDBJ whole genome shotgun (WGS) entry which is preliminary data.</text>
</comment>
<evidence type="ECO:0000256" key="1">
    <source>
        <dbReference type="SAM" id="MobiDB-lite"/>
    </source>
</evidence>
<dbReference type="AlphaFoldDB" id="A0A811UHH8"/>
<protein>
    <submittedName>
        <fullName evidence="2">(Mediterranean fruit fly) hypothetical protein</fullName>
    </submittedName>
</protein>
<evidence type="ECO:0000313" key="3">
    <source>
        <dbReference type="Proteomes" id="UP000606786"/>
    </source>
</evidence>
<gene>
    <name evidence="2" type="ORF">CCAP1982_LOCUS6072</name>
</gene>
<dbReference type="Proteomes" id="UP000606786">
    <property type="component" value="Unassembled WGS sequence"/>
</dbReference>
<feature type="compositionally biased region" description="Basic residues" evidence="1">
    <location>
        <begin position="271"/>
        <end position="282"/>
    </location>
</feature>
<sequence>MIAIDDEDDYNYHHACRVTASNATFKKFSSNQGYYNGTKSSNGSSSSSRRNVTYLNFLRKTRRKGSKDSFKATTPKRNVRKRQTLRVYWQKLLTNSTKSHIYKFVSSRNAKSLQNLCVNESFVSTLKSNTCITSKQLRFEDEQHCWEMRRVCHVKQSKSETSLTATLYESYKVSRLVANSASDKSFKFSTSCCTESESTLSAQKQYAKASKAHIKINRTFSSNKAHSSSNKRHTSDWSYNNYINKSNILEPNDSYRRTPKTIERLCTRKKRRLRRRRKRKGNSMRIEEMEEEHEDINHNTKTTKCTQQQFSTTYSSILETSNAPAVEGTTIEAMPIAVNAPKHDMLASLSAKLSSITVYRTVSLKNMPAIETLPKLSDWNTQHSNNSCTTFSSFCCSGGNASANDVKQPAKSSNSLATVATNICSASDVRTSTTISTSTSSSAIKTATATVTMSPAIRLSAFYAATTLRIFLTTLTTLIASTTPTAFTATKYSWIFLWIYVNLTARVSNQQFKGLTVEERLGAQKPD</sequence>
<reference evidence="2" key="1">
    <citation type="submission" date="2020-11" db="EMBL/GenBank/DDBJ databases">
        <authorList>
            <person name="Whitehead M."/>
        </authorList>
    </citation>
    <scope>NUCLEOTIDE SEQUENCE</scope>
    <source>
        <strain evidence="2">EGII</strain>
    </source>
</reference>